<dbReference type="Proteomes" id="UP001182556">
    <property type="component" value="Unassembled WGS sequence"/>
</dbReference>
<dbReference type="SUPFAM" id="SSF49870">
    <property type="entry name" value="Osmotin, thaumatin-like protein"/>
    <property type="match status" value="1"/>
</dbReference>
<dbReference type="EMBL" id="JAODAN010000009">
    <property type="protein sequence ID" value="KAK1921913.1"/>
    <property type="molecule type" value="Genomic_DNA"/>
</dbReference>
<feature type="compositionally biased region" description="Polar residues" evidence="1">
    <location>
        <begin position="368"/>
        <end position="380"/>
    </location>
</feature>
<organism evidence="3 4">
    <name type="scientific">Papiliotrema laurentii</name>
    <name type="common">Cryptococcus laurentii</name>
    <dbReference type="NCBI Taxonomy" id="5418"/>
    <lineage>
        <taxon>Eukaryota</taxon>
        <taxon>Fungi</taxon>
        <taxon>Dikarya</taxon>
        <taxon>Basidiomycota</taxon>
        <taxon>Agaricomycotina</taxon>
        <taxon>Tremellomycetes</taxon>
        <taxon>Tremellales</taxon>
        <taxon>Rhynchogastremaceae</taxon>
        <taxon>Papiliotrema</taxon>
    </lineage>
</organism>
<feature type="compositionally biased region" description="Polar residues" evidence="1">
    <location>
        <begin position="341"/>
        <end position="352"/>
    </location>
</feature>
<dbReference type="PROSITE" id="PS51367">
    <property type="entry name" value="THAUMATIN_2"/>
    <property type="match status" value="1"/>
</dbReference>
<feature type="chain" id="PRO_5041930482" evidence="2">
    <location>
        <begin position="33"/>
        <end position="481"/>
    </location>
</feature>
<comment type="caution">
    <text evidence="3">The sequence shown here is derived from an EMBL/GenBank/DDBJ whole genome shotgun (WGS) entry which is preliminary data.</text>
</comment>
<feature type="compositionally biased region" description="Polar residues" evidence="1">
    <location>
        <begin position="420"/>
        <end position="432"/>
    </location>
</feature>
<reference evidence="3" key="1">
    <citation type="submission" date="2023-02" db="EMBL/GenBank/DDBJ databases">
        <title>Identification and recombinant expression of a fungal hydrolase from Papiliotrema laurentii that hydrolyzes apple cutin and clears colloidal polyester polyurethane.</title>
        <authorList>
            <consortium name="DOE Joint Genome Institute"/>
            <person name="Roman V.A."/>
            <person name="Bojanowski C."/>
            <person name="Crable B.R."/>
            <person name="Wagner D.N."/>
            <person name="Hung C.S."/>
            <person name="Nadeau L.J."/>
            <person name="Schratz L."/>
            <person name="Haridas S."/>
            <person name="Pangilinan J."/>
            <person name="Lipzen A."/>
            <person name="Na H."/>
            <person name="Yan M."/>
            <person name="Ng V."/>
            <person name="Grigoriev I.V."/>
            <person name="Spatafora J.W."/>
            <person name="Barlow D."/>
            <person name="Biffinger J."/>
            <person name="Kelley-Loughnane N."/>
            <person name="Varaljay V.A."/>
            <person name="Crookes-Goodson W.J."/>
        </authorList>
    </citation>
    <scope>NUCLEOTIDE SEQUENCE</scope>
    <source>
        <strain evidence="3">5307AH</strain>
    </source>
</reference>
<feature type="region of interest" description="Disordered" evidence="1">
    <location>
        <begin position="337"/>
        <end position="481"/>
    </location>
</feature>
<name>A0AAD9FNX0_PAPLA</name>
<dbReference type="InterPro" id="IPR001938">
    <property type="entry name" value="Thaumatin"/>
</dbReference>
<feature type="compositionally biased region" description="Basic and acidic residues" evidence="1">
    <location>
        <begin position="381"/>
        <end position="397"/>
    </location>
</feature>
<sequence length="481" mass="49688">MRGPHTALHPASPVTSSTLLWFSLLSVPITLGRTLTLLNTCSTTIWPGLHTGAGALPNHPTGWELPSGSKTVLQVPEQWTAGRVWARTGCEVEDGVFRCLTGGCGAGQAGDMTCQGANEPPATLAEFTLAAGGADNYDISLVDGFNIPLTIHVSVPACKSPTCGTNTNALCPAPLRSGLDAQGRNLGCLAACNAGFGQEKYGNRACCSGGYDDPELCATCGVDYYALFKDNCQAAYAYAYDEKSGTALWTCPETSRAAYTIEFCPKQSGYVGPATPATQYLNATATCSDKVVAFHATFAVPPSPTLVLSSGTARVVATVSPGVDGAAAFATDAGLDLGGESQATSRTQSSPTRMAPPRTSPPRFTPTQLTPASGTANVSEPHSDPPTEAVAVEKAEPKSPSTTTGLTGGKDALVGDDSPPSLSKTLETSSPVSIKHKVHSSHANHSDKPKLGPSAASPPRCNRVSKRRRRARSPQVVVGAA</sequence>
<feature type="compositionally biased region" description="Basic residues" evidence="1">
    <location>
        <begin position="463"/>
        <end position="472"/>
    </location>
</feature>
<keyword evidence="4" id="KW-1185">Reference proteome</keyword>
<accession>A0AAD9FNX0</accession>
<evidence type="ECO:0000256" key="2">
    <source>
        <dbReference type="SAM" id="SignalP"/>
    </source>
</evidence>
<evidence type="ECO:0000313" key="4">
    <source>
        <dbReference type="Proteomes" id="UP001182556"/>
    </source>
</evidence>
<feature type="signal peptide" evidence="2">
    <location>
        <begin position="1"/>
        <end position="32"/>
    </location>
</feature>
<proteinExistence type="predicted"/>
<dbReference type="PANTHER" id="PTHR31013:SF12">
    <property type="entry name" value="PATHOGENESIS-RELATED PROTEIN 5-LIKE"/>
    <property type="match status" value="1"/>
</dbReference>
<dbReference type="Pfam" id="PF00314">
    <property type="entry name" value="Thaumatin"/>
    <property type="match status" value="1"/>
</dbReference>
<keyword evidence="2" id="KW-0732">Signal</keyword>
<gene>
    <name evidence="3" type="ORF">DB88DRAFT_496488</name>
</gene>
<dbReference type="PANTHER" id="PTHR31013">
    <property type="entry name" value="THAUMATIN FAMILY PROTEIN-RELATED"/>
    <property type="match status" value="1"/>
</dbReference>
<dbReference type="Gene3D" id="2.60.110.10">
    <property type="entry name" value="Thaumatin"/>
    <property type="match status" value="1"/>
</dbReference>
<dbReference type="InterPro" id="IPR037176">
    <property type="entry name" value="Osmotin/thaumatin-like_sf"/>
</dbReference>
<evidence type="ECO:0000313" key="3">
    <source>
        <dbReference type="EMBL" id="KAK1921913.1"/>
    </source>
</evidence>
<protein>
    <submittedName>
        <fullName evidence="3">Thaumatin family-domain-containing protein</fullName>
    </submittedName>
</protein>
<evidence type="ECO:0000256" key="1">
    <source>
        <dbReference type="SAM" id="MobiDB-lite"/>
    </source>
</evidence>
<dbReference type="SMART" id="SM00205">
    <property type="entry name" value="THN"/>
    <property type="match status" value="1"/>
</dbReference>
<dbReference type="PRINTS" id="PR00347">
    <property type="entry name" value="THAUMATIN"/>
</dbReference>
<dbReference type="AlphaFoldDB" id="A0AAD9FNX0"/>